<reference evidence="3" key="1">
    <citation type="journal article" date="2019" name="Int. J. Syst. Evol. Microbiol.">
        <title>The Global Catalogue of Microorganisms (GCM) 10K type strain sequencing project: providing services to taxonomists for standard genome sequencing and annotation.</title>
        <authorList>
            <consortium name="The Broad Institute Genomics Platform"/>
            <consortium name="The Broad Institute Genome Sequencing Center for Infectious Disease"/>
            <person name="Wu L."/>
            <person name="Ma J."/>
        </authorList>
    </citation>
    <scope>NUCLEOTIDE SEQUENCE [LARGE SCALE GENOMIC DNA]</scope>
    <source>
        <strain evidence="3">ZS-35-S2</strain>
    </source>
</reference>
<dbReference type="Proteomes" id="UP001596203">
    <property type="component" value="Unassembled WGS sequence"/>
</dbReference>
<dbReference type="RefSeq" id="WP_377433114.1">
    <property type="nucleotide sequence ID" value="NZ_JBHSPR010000085.1"/>
</dbReference>
<feature type="transmembrane region" description="Helical" evidence="1">
    <location>
        <begin position="50"/>
        <end position="79"/>
    </location>
</feature>
<protein>
    <submittedName>
        <fullName evidence="2">Phage holin family protein</fullName>
    </submittedName>
</protein>
<evidence type="ECO:0000313" key="3">
    <source>
        <dbReference type="Proteomes" id="UP001596203"/>
    </source>
</evidence>
<keyword evidence="1" id="KW-0472">Membrane</keyword>
<keyword evidence="1" id="KW-0812">Transmembrane</keyword>
<comment type="caution">
    <text evidence="2">The sequence shown here is derived from an EMBL/GenBank/DDBJ whole genome shotgun (WGS) entry which is preliminary data.</text>
</comment>
<name>A0ABW1KNU7_9ACTN</name>
<keyword evidence="3" id="KW-1185">Reference proteome</keyword>
<dbReference type="EMBL" id="JBHSPR010000085">
    <property type="protein sequence ID" value="MFC6023120.1"/>
    <property type="molecule type" value="Genomic_DNA"/>
</dbReference>
<dbReference type="Pfam" id="PF07332">
    <property type="entry name" value="Phage_holin_3_6"/>
    <property type="match status" value="1"/>
</dbReference>
<dbReference type="InterPro" id="IPR009937">
    <property type="entry name" value="Phage_holin_3_6"/>
</dbReference>
<accession>A0ABW1KNU7</accession>
<proteinExistence type="predicted"/>
<evidence type="ECO:0000256" key="1">
    <source>
        <dbReference type="SAM" id="Phobius"/>
    </source>
</evidence>
<gene>
    <name evidence="2" type="ORF">ACFP2T_44090</name>
</gene>
<feature type="transmembrane region" description="Helical" evidence="1">
    <location>
        <begin position="85"/>
        <end position="106"/>
    </location>
</feature>
<keyword evidence="1" id="KW-1133">Transmembrane helix</keyword>
<sequence>MADVVRDSARPVTEQSTAELVQRATEQLSRLVRDELALARIELAEKGRHAGIGVGLFGGGGAMALCGLGVLVAAGVLALALVIPAWAAALVVAGALFLMAGVLALIGRRQVRRAVPPMPSAMADSVRADVRTVASAVRDRGQA</sequence>
<evidence type="ECO:0000313" key="2">
    <source>
        <dbReference type="EMBL" id="MFC6023120.1"/>
    </source>
</evidence>
<organism evidence="2 3">
    <name type="scientific">Plantactinospora solaniradicis</name>
    <dbReference type="NCBI Taxonomy" id="1723736"/>
    <lineage>
        <taxon>Bacteria</taxon>
        <taxon>Bacillati</taxon>
        <taxon>Actinomycetota</taxon>
        <taxon>Actinomycetes</taxon>
        <taxon>Micromonosporales</taxon>
        <taxon>Micromonosporaceae</taxon>
        <taxon>Plantactinospora</taxon>
    </lineage>
</organism>